<reference evidence="2" key="1">
    <citation type="journal article" date="2020" name="BMC Genomics">
        <title>Correction to: Identification and distribution of gene clusters required for synthesis of sphingolipid metabolism inhibitors in diverse species of the filamentous fungus Fusarium.</title>
        <authorList>
            <person name="Kim H.S."/>
            <person name="Lohmar J.M."/>
            <person name="Busman M."/>
            <person name="Brown D.W."/>
            <person name="Naumann T.A."/>
            <person name="Divon H.H."/>
            <person name="Lysoe E."/>
            <person name="Uhlig S."/>
            <person name="Proctor R.H."/>
        </authorList>
    </citation>
    <scope>NUCLEOTIDE SEQUENCE</scope>
    <source>
        <strain evidence="2">NRRL 22465</strain>
    </source>
</reference>
<evidence type="ECO:0000313" key="3">
    <source>
        <dbReference type="Proteomes" id="UP000635477"/>
    </source>
</evidence>
<dbReference type="EMBL" id="JABEYC010000305">
    <property type="protein sequence ID" value="KAF4979339.1"/>
    <property type="molecule type" value="Genomic_DNA"/>
</dbReference>
<evidence type="ECO:0000313" key="2">
    <source>
        <dbReference type="EMBL" id="KAF4979339.1"/>
    </source>
</evidence>
<name>A0A8H4XKT4_9HYPO</name>
<dbReference type="Proteomes" id="UP000635477">
    <property type="component" value="Unassembled WGS sequence"/>
</dbReference>
<organism evidence="2 3">
    <name type="scientific">Fusarium zealandicum</name>
    <dbReference type="NCBI Taxonomy" id="1053134"/>
    <lineage>
        <taxon>Eukaryota</taxon>
        <taxon>Fungi</taxon>
        <taxon>Dikarya</taxon>
        <taxon>Ascomycota</taxon>
        <taxon>Pezizomycotina</taxon>
        <taxon>Sordariomycetes</taxon>
        <taxon>Hypocreomycetidae</taxon>
        <taxon>Hypocreales</taxon>
        <taxon>Nectriaceae</taxon>
        <taxon>Fusarium</taxon>
        <taxon>Fusarium staphyleae species complex</taxon>
    </lineage>
</organism>
<gene>
    <name evidence="2" type="ORF">FZEAL_4434</name>
</gene>
<feature type="compositionally biased region" description="Polar residues" evidence="1">
    <location>
        <begin position="68"/>
        <end position="80"/>
    </location>
</feature>
<proteinExistence type="predicted"/>
<evidence type="ECO:0000256" key="1">
    <source>
        <dbReference type="SAM" id="MobiDB-lite"/>
    </source>
</evidence>
<comment type="caution">
    <text evidence="2">The sequence shown here is derived from an EMBL/GenBank/DDBJ whole genome shotgun (WGS) entry which is preliminary data.</text>
</comment>
<feature type="region of interest" description="Disordered" evidence="1">
    <location>
        <begin position="1"/>
        <end position="101"/>
    </location>
</feature>
<protein>
    <submittedName>
        <fullName evidence="2">Uncharacterized protein</fullName>
    </submittedName>
</protein>
<dbReference type="AlphaFoldDB" id="A0A8H4XKT4"/>
<accession>A0A8H4XKT4</accession>
<keyword evidence="3" id="KW-1185">Reference proteome</keyword>
<sequence length="155" mass="16753">MPLIPTPQVPTTHQWRTPHILALGRPEQSNLQRMGDRTAKQPGQRRSSSQQKLDQNEGEIDPGRVSPFASTPSPELNFTRTPIDHSGRHWGGTGESTECTSGQNRAELHGVGSWANLPTTDVAVVFTSPGPSEKISADALAVETGTLKSPFESPH</sequence>
<reference evidence="2" key="2">
    <citation type="submission" date="2020-05" db="EMBL/GenBank/DDBJ databases">
        <authorList>
            <person name="Kim H.-S."/>
            <person name="Proctor R.H."/>
            <person name="Brown D.W."/>
        </authorList>
    </citation>
    <scope>NUCLEOTIDE SEQUENCE</scope>
    <source>
        <strain evidence="2">NRRL 22465</strain>
    </source>
</reference>
<feature type="compositionally biased region" description="Polar residues" evidence="1">
    <location>
        <begin position="44"/>
        <end position="53"/>
    </location>
</feature>